<reference evidence="2" key="1">
    <citation type="submission" date="2014-09" db="EMBL/GenBank/DDBJ databases">
        <authorList>
            <person name="Sharma Rahul"/>
            <person name="Thines Marco"/>
        </authorList>
    </citation>
    <scope>NUCLEOTIDE SEQUENCE [LARGE SCALE GENOMIC DNA]</scope>
</reference>
<keyword evidence="2" id="KW-1185">Reference proteome</keyword>
<dbReference type="AlphaFoldDB" id="A0A0P1AGC7"/>
<evidence type="ECO:0000313" key="2">
    <source>
        <dbReference type="Proteomes" id="UP000054928"/>
    </source>
</evidence>
<organism evidence="1 2">
    <name type="scientific">Plasmopara halstedii</name>
    <name type="common">Downy mildew of sunflower</name>
    <dbReference type="NCBI Taxonomy" id="4781"/>
    <lineage>
        <taxon>Eukaryota</taxon>
        <taxon>Sar</taxon>
        <taxon>Stramenopiles</taxon>
        <taxon>Oomycota</taxon>
        <taxon>Peronosporomycetes</taxon>
        <taxon>Peronosporales</taxon>
        <taxon>Peronosporaceae</taxon>
        <taxon>Plasmopara</taxon>
    </lineage>
</organism>
<dbReference type="Proteomes" id="UP000054928">
    <property type="component" value="Unassembled WGS sequence"/>
</dbReference>
<name>A0A0P1AGC7_PLAHL</name>
<dbReference type="EMBL" id="CCYD01000468">
    <property type="protein sequence ID" value="CEG40126.1"/>
    <property type="molecule type" value="Genomic_DNA"/>
</dbReference>
<accession>A0A0P1AGC7</accession>
<protein>
    <submittedName>
        <fullName evidence="1">Uncharacterized protein</fullName>
    </submittedName>
</protein>
<dbReference type="RefSeq" id="XP_024576495.1">
    <property type="nucleotide sequence ID" value="XM_024725750.1"/>
</dbReference>
<dbReference type="GeneID" id="36405398"/>
<sequence>MARRLRRLKTEKRVSAAVTCKIFKIAKDMCKSFKASDDARECEDIAKVYTDVLGPKPSSSKPAFE</sequence>
<evidence type="ECO:0000313" key="1">
    <source>
        <dbReference type="EMBL" id="CEG40126.1"/>
    </source>
</evidence>
<proteinExistence type="predicted"/>